<name>A0ACC2TK53_9FUNG</name>
<gene>
    <name evidence="1" type="ORF">DSO57_1002301</name>
</gene>
<evidence type="ECO:0000313" key="2">
    <source>
        <dbReference type="Proteomes" id="UP001165960"/>
    </source>
</evidence>
<accession>A0ACC2TK53</accession>
<keyword evidence="2" id="KW-1185">Reference proteome</keyword>
<dbReference type="EMBL" id="QTSX02002845">
    <property type="protein sequence ID" value="KAJ9074871.1"/>
    <property type="molecule type" value="Genomic_DNA"/>
</dbReference>
<proteinExistence type="predicted"/>
<sequence>MKFVTLAVLTAAVHSQAEELDIEGSYIVKLKEQPGLRSLTDSLAELRSMQDSEHKHPDDHQHYMSLGKVYCFKMSEENAAEMSLRDDVEYVEKDFVVEAEAVQEVAAWHLSRISHRNILPASQHKFIYNATGQGITVYIIDSGINTAHPEFEGRARHGKTFFGTGSRDGTGHGTFVAGLVGAKTFGVAKQANMVAVKIFDAVGRSSGSSTIAAIDWVVKNAAPGTSVLNLSIGATKSRALNEAVEAAIKASIVVVTAAGNENVDACTRSPASSPAVITVGSIGPTDIQSPFSNYGACVDVFAPGERLPSASNKGGVNLATGTSAAAPVVAGIVANYLSSKPNSTPAEIKSKLISSSTSNSIKNLRHGSHNRVVYNSD</sequence>
<evidence type="ECO:0000313" key="1">
    <source>
        <dbReference type="EMBL" id="KAJ9074871.1"/>
    </source>
</evidence>
<dbReference type="Proteomes" id="UP001165960">
    <property type="component" value="Unassembled WGS sequence"/>
</dbReference>
<protein>
    <submittedName>
        <fullName evidence="1">Uncharacterized protein</fullName>
    </submittedName>
</protein>
<organism evidence="1 2">
    <name type="scientific">Entomophthora muscae</name>
    <dbReference type="NCBI Taxonomy" id="34485"/>
    <lineage>
        <taxon>Eukaryota</taxon>
        <taxon>Fungi</taxon>
        <taxon>Fungi incertae sedis</taxon>
        <taxon>Zoopagomycota</taxon>
        <taxon>Entomophthoromycotina</taxon>
        <taxon>Entomophthoromycetes</taxon>
        <taxon>Entomophthorales</taxon>
        <taxon>Entomophthoraceae</taxon>
        <taxon>Entomophthora</taxon>
    </lineage>
</organism>
<reference evidence="1" key="1">
    <citation type="submission" date="2022-04" db="EMBL/GenBank/DDBJ databases">
        <title>Genome of the entomopathogenic fungus Entomophthora muscae.</title>
        <authorList>
            <person name="Elya C."/>
            <person name="Lovett B.R."/>
            <person name="Lee E."/>
            <person name="Macias A.M."/>
            <person name="Hajek A.E."/>
            <person name="De Bivort B.L."/>
            <person name="Kasson M.T."/>
            <person name="De Fine Licht H.H."/>
            <person name="Stajich J.E."/>
        </authorList>
    </citation>
    <scope>NUCLEOTIDE SEQUENCE</scope>
    <source>
        <strain evidence="1">Berkeley</strain>
    </source>
</reference>
<comment type="caution">
    <text evidence="1">The sequence shown here is derived from an EMBL/GenBank/DDBJ whole genome shotgun (WGS) entry which is preliminary data.</text>
</comment>